<comment type="caution">
    <text evidence="2">The sequence shown here is derived from an EMBL/GenBank/DDBJ whole genome shotgun (WGS) entry which is preliminary data.</text>
</comment>
<proteinExistence type="predicted"/>
<feature type="region of interest" description="Disordered" evidence="1">
    <location>
        <begin position="1"/>
        <end position="20"/>
    </location>
</feature>
<organism evidence="2 3">
    <name type="scientific">Channa striata</name>
    <name type="common">Snakehead murrel</name>
    <name type="synonym">Ophicephalus striatus</name>
    <dbReference type="NCBI Taxonomy" id="64152"/>
    <lineage>
        <taxon>Eukaryota</taxon>
        <taxon>Metazoa</taxon>
        <taxon>Chordata</taxon>
        <taxon>Craniata</taxon>
        <taxon>Vertebrata</taxon>
        <taxon>Euteleostomi</taxon>
        <taxon>Actinopterygii</taxon>
        <taxon>Neopterygii</taxon>
        <taxon>Teleostei</taxon>
        <taxon>Neoteleostei</taxon>
        <taxon>Acanthomorphata</taxon>
        <taxon>Anabantaria</taxon>
        <taxon>Anabantiformes</taxon>
        <taxon>Channoidei</taxon>
        <taxon>Channidae</taxon>
        <taxon>Channa</taxon>
    </lineage>
</organism>
<evidence type="ECO:0000313" key="3">
    <source>
        <dbReference type="Proteomes" id="UP001187415"/>
    </source>
</evidence>
<protein>
    <submittedName>
        <fullName evidence="2">Uncharacterized protein</fullName>
    </submittedName>
</protein>
<gene>
    <name evidence="2" type="ORF">Q5P01_022452</name>
</gene>
<dbReference type="AlphaFoldDB" id="A0AA88LMK1"/>
<reference evidence="2" key="1">
    <citation type="submission" date="2023-07" db="EMBL/GenBank/DDBJ databases">
        <title>Chromosome-level Genome Assembly of Striped Snakehead (Channa striata).</title>
        <authorList>
            <person name="Liu H."/>
        </authorList>
    </citation>
    <scope>NUCLEOTIDE SEQUENCE</scope>
    <source>
        <strain evidence="2">Gz</strain>
        <tissue evidence="2">Muscle</tissue>
    </source>
</reference>
<name>A0AA88LMK1_CHASR</name>
<sequence length="161" mass="17454">MKEQGEKGGPCHPLAGEKPEEEDTWTALRVSDWSSHGPLLPLPLSVGEEAVIVPAPVSEEIGTIIRRKLFSTRTYFSERILVSSYDASFCDLLRGAISCFVLVVSKVLTTLAATNLHASTTAVIYSDRRSAEANVTPAVIPSRHYGAPGSVDGSWWGFSYD</sequence>
<evidence type="ECO:0000256" key="1">
    <source>
        <dbReference type="SAM" id="MobiDB-lite"/>
    </source>
</evidence>
<keyword evidence="3" id="KW-1185">Reference proteome</keyword>
<accession>A0AA88LMK1</accession>
<dbReference type="EMBL" id="JAUPFM010000018">
    <property type="protein sequence ID" value="KAK2822387.1"/>
    <property type="molecule type" value="Genomic_DNA"/>
</dbReference>
<evidence type="ECO:0000313" key="2">
    <source>
        <dbReference type="EMBL" id="KAK2822387.1"/>
    </source>
</evidence>
<dbReference type="Proteomes" id="UP001187415">
    <property type="component" value="Unassembled WGS sequence"/>
</dbReference>